<proteinExistence type="predicted"/>
<comment type="caution">
    <text evidence="2">The sequence shown here is derived from an EMBL/GenBank/DDBJ whole genome shotgun (WGS) entry which is preliminary data.</text>
</comment>
<dbReference type="AlphaFoldDB" id="A0ABD5V1V4"/>
<protein>
    <submittedName>
        <fullName evidence="2">Uncharacterized protein</fullName>
    </submittedName>
</protein>
<keyword evidence="1" id="KW-0472">Membrane</keyword>
<keyword evidence="3" id="KW-1185">Reference proteome</keyword>
<keyword evidence="1" id="KW-1133">Transmembrane helix</keyword>
<organism evidence="2 3">
    <name type="scientific">Halalkalicoccus tibetensis</name>
    <dbReference type="NCBI Taxonomy" id="175632"/>
    <lineage>
        <taxon>Archaea</taxon>
        <taxon>Methanobacteriati</taxon>
        <taxon>Methanobacteriota</taxon>
        <taxon>Stenosarchaea group</taxon>
        <taxon>Halobacteria</taxon>
        <taxon>Halobacteriales</taxon>
        <taxon>Halococcaceae</taxon>
        <taxon>Halalkalicoccus</taxon>
    </lineage>
</organism>
<evidence type="ECO:0000256" key="1">
    <source>
        <dbReference type="SAM" id="Phobius"/>
    </source>
</evidence>
<dbReference type="EMBL" id="JBHSXQ010000003">
    <property type="protein sequence ID" value="MFC6905345.1"/>
    <property type="molecule type" value="Genomic_DNA"/>
</dbReference>
<dbReference type="Proteomes" id="UP001596312">
    <property type="component" value="Unassembled WGS sequence"/>
</dbReference>
<sequence>MTPEVSAPRTRLEWGIFVGLLLAFYAIAMFLTTGDVPSSLAMAVIAGLPLTGVIIVVVAAWRTVTGQTD</sequence>
<feature type="transmembrane region" description="Helical" evidence="1">
    <location>
        <begin position="40"/>
        <end position="61"/>
    </location>
</feature>
<gene>
    <name evidence="2" type="ORF">ACFQGH_09080</name>
</gene>
<feature type="transmembrane region" description="Helical" evidence="1">
    <location>
        <begin position="12"/>
        <end position="34"/>
    </location>
</feature>
<evidence type="ECO:0000313" key="3">
    <source>
        <dbReference type="Proteomes" id="UP001596312"/>
    </source>
</evidence>
<reference evidence="2 3" key="1">
    <citation type="journal article" date="2019" name="Int. J. Syst. Evol. Microbiol.">
        <title>The Global Catalogue of Microorganisms (GCM) 10K type strain sequencing project: providing services to taxonomists for standard genome sequencing and annotation.</title>
        <authorList>
            <consortium name="The Broad Institute Genomics Platform"/>
            <consortium name="The Broad Institute Genome Sequencing Center for Infectious Disease"/>
            <person name="Wu L."/>
            <person name="Ma J."/>
        </authorList>
    </citation>
    <scope>NUCLEOTIDE SEQUENCE [LARGE SCALE GENOMIC DNA]</scope>
    <source>
        <strain evidence="2 3">CGMCC 1.3240</strain>
    </source>
</reference>
<accession>A0ABD5V1V4</accession>
<name>A0ABD5V1V4_9EURY</name>
<keyword evidence="1" id="KW-0812">Transmembrane</keyword>
<dbReference type="RefSeq" id="WP_340603869.1">
    <property type="nucleotide sequence ID" value="NZ_JBBMXV010000003.1"/>
</dbReference>
<evidence type="ECO:0000313" key="2">
    <source>
        <dbReference type="EMBL" id="MFC6905345.1"/>
    </source>
</evidence>